<protein>
    <submittedName>
        <fullName evidence="1">Uncharacterized protein</fullName>
    </submittedName>
</protein>
<reference evidence="1" key="1">
    <citation type="journal article" date="2021" name="Proc. Natl. Acad. Sci. U.S.A.">
        <title>A Catalog of Tens of Thousands of Viruses from Human Metagenomes Reveals Hidden Associations with Chronic Diseases.</title>
        <authorList>
            <person name="Tisza M.J."/>
            <person name="Buck C.B."/>
        </authorList>
    </citation>
    <scope>NUCLEOTIDE SEQUENCE</scope>
    <source>
        <strain evidence="1">CtQLz13</strain>
    </source>
</reference>
<organism evidence="1">
    <name type="scientific">Siphoviridae sp. ctQLz13</name>
    <dbReference type="NCBI Taxonomy" id="2825492"/>
    <lineage>
        <taxon>Viruses</taxon>
        <taxon>Duplodnaviria</taxon>
        <taxon>Heunggongvirae</taxon>
        <taxon>Uroviricota</taxon>
        <taxon>Caudoviricetes</taxon>
    </lineage>
</organism>
<evidence type="ECO:0000313" key="1">
    <source>
        <dbReference type="EMBL" id="DAD98472.1"/>
    </source>
</evidence>
<proteinExistence type="predicted"/>
<sequence>MLRHTIATTMIYAEVSKQRTKDDHRRYIL</sequence>
<dbReference type="EMBL" id="BK015262">
    <property type="protein sequence ID" value="DAD98472.1"/>
    <property type="molecule type" value="Genomic_DNA"/>
</dbReference>
<name>A0A8S5NW58_9CAUD</name>
<accession>A0A8S5NW58</accession>